<dbReference type="Proteomes" id="UP000279422">
    <property type="component" value="Unassembled WGS sequence"/>
</dbReference>
<keyword evidence="3" id="KW-0411">Iron-sulfur</keyword>
<dbReference type="AlphaFoldDB" id="A0A497E3T3"/>
<dbReference type="Gene3D" id="3.80.30.30">
    <property type="match status" value="1"/>
</dbReference>
<reference evidence="5 6" key="1">
    <citation type="submission" date="2018-06" db="EMBL/GenBank/DDBJ databases">
        <title>Extensive metabolic versatility and redundancy in microbially diverse, dynamic hydrothermal sediments.</title>
        <authorList>
            <person name="Dombrowski N."/>
            <person name="Teske A."/>
            <person name="Baker B.J."/>
        </authorList>
    </citation>
    <scope>NUCLEOTIDE SEQUENCE [LARGE SCALE GENOMIC DNA]</scope>
    <source>
        <strain evidence="5">B47_G16</strain>
    </source>
</reference>
<evidence type="ECO:0000259" key="4">
    <source>
        <dbReference type="Pfam" id="PF04055"/>
    </source>
</evidence>
<keyword evidence="1" id="KW-0479">Metal-binding</keyword>
<dbReference type="GO" id="GO:0051536">
    <property type="term" value="F:iron-sulfur cluster binding"/>
    <property type="evidence" value="ECO:0007669"/>
    <property type="project" value="UniProtKB-KW"/>
</dbReference>
<evidence type="ECO:0000256" key="2">
    <source>
        <dbReference type="ARBA" id="ARBA00023004"/>
    </source>
</evidence>
<keyword evidence="2" id="KW-0408">Iron</keyword>
<sequence>MRISVNKKEYEVIEEPQRHILVPTKKELHGWWPGKRECTSERMLINPYNGCGIGCFFCYTLAFPGHFQLFRESKVIVVAKDFDKEVSEQLDSIDVASCGYLSPVSDPFQPLNEKYRLSEKIIKAFVERNIPIEFITKAKVPQEAIELIKTQKHSFGQVSILTLNENLRKILVPRGASTDVLFQNLERLSKEGIFAVCRIDPIFPYITDRVKDLEEIIERARSSGVTHIIASVLDIPVKIKENILQNIKRYFGVGMEWDYRRLYKENIDGYLHADIDYRKRVFDALRNICERKNLTFALCMEYEIKKDEVRGLNQEFMSSRNCEGIDIPIYIRKEDKFYPACDCKGDCLHCTNPVCGIEDLAMGREGSKKDWRLSDYKRWSKELKVAG</sequence>
<dbReference type="SUPFAM" id="SSF102114">
    <property type="entry name" value="Radical SAM enzymes"/>
    <property type="match status" value="1"/>
</dbReference>
<feature type="domain" description="Radical SAM core" evidence="4">
    <location>
        <begin position="45"/>
        <end position="218"/>
    </location>
</feature>
<evidence type="ECO:0000313" key="6">
    <source>
        <dbReference type="Proteomes" id="UP000279422"/>
    </source>
</evidence>
<dbReference type="SFLD" id="SFLDG01084">
    <property type="entry name" value="Uncharacterised_Radical_SAM_Su"/>
    <property type="match status" value="1"/>
</dbReference>
<comment type="caution">
    <text evidence="5">The sequence shown here is derived from an EMBL/GenBank/DDBJ whole genome shotgun (WGS) entry which is preliminary data.</text>
</comment>
<dbReference type="EMBL" id="QMPZ01000049">
    <property type="protein sequence ID" value="RLE09359.1"/>
    <property type="molecule type" value="Genomic_DNA"/>
</dbReference>
<dbReference type="Pfam" id="PF04055">
    <property type="entry name" value="Radical_SAM"/>
    <property type="match status" value="1"/>
</dbReference>
<evidence type="ECO:0000256" key="1">
    <source>
        <dbReference type="ARBA" id="ARBA00022723"/>
    </source>
</evidence>
<dbReference type="InterPro" id="IPR007197">
    <property type="entry name" value="rSAM"/>
</dbReference>
<accession>A0A497E3T3</accession>
<name>A0A497E3T3_UNCAE</name>
<proteinExistence type="predicted"/>
<dbReference type="InterPro" id="IPR058240">
    <property type="entry name" value="rSAM_sf"/>
</dbReference>
<dbReference type="InterPro" id="IPR040086">
    <property type="entry name" value="MJ0683-like"/>
</dbReference>
<dbReference type="GO" id="GO:0003824">
    <property type="term" value="F:catalytic activity"/>
    <property type="evidence" value="ECO:0007669"/>
    <property type="project" value="InterPro"/>
</dbReference>
<evidence type="ECO:0000256" key="3">
    <source>
        <dbReference type="ARBA" id="ARBA00023014"/>
    </source>
</evidence>
<dbReference type="GO" id="GO:0046872">
    <property type="term" value="F:metal ion binding"/>
    <property type="evidence" value="ECO:0007669"/>
    <property type="project" value="UniProtKB-KW"/>
</dbReference>
<dbReference type="PANTHER" id="PTHR43432:SF4">
    <property type="entry name" value="RADICAL SAM CORE DOMAIN-CONTAINING PROTEIN"/>
    <property type="match status" value="1"/>
</dbReference>
<dbReference type="SFLD" id="SFLDS00029">
    <property type="entry name" value="Radical_SAM"/>
    <property type="match status" value="1"/>
</dbReference>
<dbReference type="PANTHER" id="PTHR43432">
    <property type="entry name" value="SLR0285 PROTEIN"/>
    <property type="match status" value="1"/>
</dbReference>
<gene>
    <name evidence="5" type="ORF">DRJ00_04375</name>
</gene>
<evidence type="ECO:0000313" key="5">
    <source>
        <dbReference type="EMBL" id="RLE09359.1"/>
    </source>
</evidence>
<protein>
    <recommendedName>
        <fullName evidence="4">Radical SAM core domain-containing protein</fullName>
    </recommendedName>
</protein>
<organism evidence="5 6">
    <name type="scientific">Aerophobetes bacterium</name>
    <dbReference type="NCBI Taxonomy" id="2030807"/>
    <lineage>
        <taxon>Bacteria</taxon>
        <taxon>Candidatus Aerophobota</taxon>
    </lineage>
</organism>